<keyword evidence="2" id="KW-1185">Reference proteome</keyword>
<accession>A0ABY7AGT9</accession>
<dbReference type="RefSeq" id="WP_024836814.1">
    <property type="nucleotide sequence ID" value="NZ_CP113524.1"/>
</dbReference>
<reference evidence="1" key="1">
    <citation type="submission" date="2022-11" db="EMBL/GenBank/DDBJ databases">
        <title>Lacrimispora xylanolytica sy1, complete genome.</title>
        <authorList>
            <person name="Choi S."/>
        </authorList>
    </citation>
    <scope>NUCLEOTIDE SEQUENCE</scope>
    <source>
        <strain evidence="1">Sy1</strain>
    </source>
</reference>
<dbReference type="EMBL" id="CP113524">
    <property type="protein sequence ID" value="WAJ25049.1"/>
    <property type="molecule type" value="Genomic_DNA"/>
</dbReference>
<gene>
    <name evidence="1" type="ORF">OW255_05945</name>
</gene>
<dbReference type="Proteomes" id="UP001163115">
    <property type="component" value="Chromosome"/>
</dbReference>
<protein>
    <recommendedName>
        <fullName evidence="3">Immunity protein 30 of polymorphic toxin system</fullName>
    </recommendedName>
</protein>
<name>A0ABY7AGT9_9FIRM</name>
<evidence type="ECO:0000313" key="2">
    <source>
        <dbReference type="Proteomes" id="UP001163115"/>
    </source>
</evidence>
<evidence type="ECO:0008006" key="3">
    <source>
        <dbReference type="Google" id="ProtNLM"/>
    </source>
</evidence>
<organism evidence="1 2">
    <name type="scientific">Lacrimispora xylanolytica</name>
    <dbReference type="NCBI Taxonomy" id="29375"/>
    <lineage>
        <taxon>Bacteria</taxon>
        <taxon>Bacillati</taxon>
        <taxon>Bacillota</taxon>
        <taxon>Clostridia</taxon>
        <taxon>Lachnospirales</taxon>
        <taxon>Lachnospiraceae</taxon>
        <taxon>Lacrimispora</taxon>
    </lineage>
</organism>
<proteinExistence type="predicted"/>
<sequence length="163" mass="19369">MKELVDIKSLYQYAKNETSEDLEKFDMIYYGVTDEEYTFRLEDIVSLCELQIQNYPYMEPHQESKIMEIVYYVINEYGVSAGFPELIKGFEKIIEIKGFLIGMYLRMMFNSYSEKDILQFANLLISCPRTFKNEIKKLILESIDIDSERYEIKGNIILEKLEL</sequence>
<evidence type="ECO:0000313" key="1">
    <source>
        <dbReference type="EMBL" id="WAJ25049.1"/>
    </source>
</evidence>